<dbReference type="EMBL" id="BONZ01000115">
    <property type="protein sequence ID" value="GIH21064.1"/>
    <property type="molecule type" value="Genomic_DNA"/>
</dbReference>
<dbReference type="InterPro" id="IPR002765">
    <property type="entry name" value="UPF0145_YbjQ-like"/>
</dbReference>
<evidence type="ECO:0000256" key="1">
    <source>
        <dbReference type="ARBA" id="ARBA00010751"/>
    </source>
</evidence>
<gene>
    <name evidence="3" type="ORF">Raf01_92360</name>
</gene>
<name>A0A8J3R119_9ACTN</name>
<dbReference type="PANTHER" id="PTHR34068:SF2">
    <property type="entry name" value="UPF0145 PROTEIN SCO3412"/>
    <property type="match status" value="1"/>
</dbReference>
<organism evidence="3 4">
    <name type="scientific">Rugosimonospora africana</name>
    <dbReference type="NCBI Taxonomy" id="556532"/>
    <lineage>
        <taxon>Bacteria</taxon>
        <taxon>Bacillati</taxon>
        <taxon>Actinomycetota</taxon>
        <taxon>Actinomycetes</taxon>
        <taxon>Micromonosporales</taxon>
        <taxon>Micromonosporaceae</taxon>
        <taxon>Rugosimonospora</taxon>
    </lineage>
</organism>
<keyword evidence="4" id="KW-1185">Reference proteome</keyword>
<evidence type="ECO:0000313" key="4">
    <source>
        <dbReference type="Proteomes" id="UP000642748"/>
    </source>
</evidence>
<evidence type="ECO:0000256" key="2">
    <source>
        <dbReference type="HAMAP-Rule" id="MF_00338"/>
    </source>
</evidence>
<dbReference type="Gene3D" id="3.30.110.70">
    <property type="entry name" value="Hypothetical protein apc22750. Chain B"/>
    <property type="match status" value="1"/>
</dbReference>
<sequence length="108" mass="11804">MAAVLVVTTEEIPGYRISAVIGEVIGSIARLSNAFTEGIRSLDGNLNPKRSRELTQWRKDAVTEMVEQARQRGANAVIGLRFDNRNISTAWAEICAYGTAVKVDPVND</sequence>
<dbReference type="Pfam" id="PF01906">
    <property type="entry name" value="YbjQ_1"/>
    <property type="match status" value="1"/>
</dbReference>
<dbReference type="AlphaFoldDB" id="A0A8J3R119"/>
<accession>A0A8J3R119</accession>
<dbReference type="PANTHER" id="PTHR34068">
    <property type="entry name" value="UPF0145 PROTEIN YBJQ"/>
    <property type="match status" value="1"/>
</dbReference>
<protein>
    <recommendedName>
        <fullName evidence="2">UPF0145 protein Raf01_92360</fullName>
    </recommendedName>
</protein>
<dbReference type="Proteomes" id="UP000642748">
    <property type="component" value="Unassembled WGS sequence"/>
</dbReference>
<comment type="similarity">
    <text evidence="1 2">Belongs to the UPF0145 family.</text>
</comment>
<reference evidence="3" key="1">
    <citation type="submission" date="2021-01" db="EMBL/GenBank/DDBJ databases">
        <title>Whole genome shotgun sequence of Rugosimonospora africana NBRC 104875.</title>
        <authorList>
            <person name="Komaki H."/>
            <person name="Tamura T."/>
        </authorList>
    </citation>
    <scope>NUCLEOTIDE SEQUENCE</scope>
    <source>
        <strain evidence="3">NBRC 104875</strain>
    </source>
</reference>
<comment type="caution">
    <text evidence="3">The sequence shown here is derived from an EMBL/GenBank/DDBJ whole genome shotgun (WGS) entry which is preliminary data.</text>
</comment>
<evidence type="ECO:0000313" key="3">
    <source>
        <dbReference type="EMBL" id="GIH21064.1"/>
    </source>
</evidence>
<dbReference type="HAMAP" id="MF_00338">
    <property type="entry name" value="UPF0145"/>
    <property type="match status" value="1"/>
</dbReference>
<dbReference type="RefSeq" id="WP_203924468.1">
    <property type="nucleotide sequence ID" value="NZ_BONZ01000115.1"/>
</dbReference>
<proteinExistence type="inferred from homology"/>
<dbReference type="InterPro" id="IPR035439">
    <property type="entry name" value="UPF0145_dom_sf"/>
</dbReference>
<dbReference type="SUPFAM" id="SSF117782">
    <property type="entry name" value="YbjQ-like"/>
    <property type="match status" value="1"/>
</dbReference>